<evidence type="ECO:0000313" key="5">
    <source>
        <dbReference type="Proteomes" id="UP000095606"/>
    </source>
</evidence>
<dbReference type="Proteomes" id="UP001060104">
    <property type="component" value="Chromosome"/>
</dbReference>
<gene>
    <name evidence="3" type="ORF">ERS852461_04319</name>
    <name evidence="4" type="ORF">NXY30_17270</name>
</gene>
<evidence type="ECO:0000313" key="3">
    <source>
        <dbReference type="EMBL" id="CUQ13244.1"/>
    </source>
</evidence>
<dbReference type="EMBL" id="CP103141">
    <property type="protein sequence ID" value="UVQ72815.1"/>
    <property type="molecule type" value="Genomic_DNA"/>
</dbReference>
<dbReference type="GO" id="GO:0005975">
    <property type="term" value="P:carbohydrate metabolic process"/>
    <property type="evidence" value="ECO:0007669"/>
    <property type="project" value="TreeGrafter"/>
</dbReference>
<dbReference type="SUPFAM" id="SSF52266">
    <property type="entry name" value="SGNH hydrolase"/>
    <property type="match status" value="1"/>
</dbReference>
<evidence type="ECO:0000313" key="4">
    <source>
        <dbReference type="EMBL" id="UVQ72815.1"/>
    </source>
</evidence>
<dbReference type="PANTHER" id="PTHR22901:SF0">
    <property type="entry name" value="SIALATE O-ACETYLESTERASE"/>
    <property type="match status" value="1"/>
</dbReference>
<evidence type="ECO:0000256" key="1">
    <source>
        <dbReference type="ARBA" id="ARBA00022801"/>
    </source>
</evidence>
<accession>A0A174TSP2</accession>
<evidence type="ECO:0000259" key="2">
    <source>
        <dbReference type="Pfam" id="PF03629"/>
    </source>
</evidence>
<reference evidence="4" key="2">
    <citation type="submission" date="2022-08" db="EMBL/GenBank/DDBJ databases">
        <title>Genome Sequencing of Bacteroides fragilis Group Isolates with Nanopore Technology.</title>
        <authorList>
            <person name="Tisza M.J."/>
            <person name="Smith D."/>
            <person name="Dekker J.P."/>
        </authorList>
    </citation>
    <scope>NUCLEOTIDE SEQUENCE</scope>
    <source>
        <strain evidence="4">BFG-527</strain>
    </source>
</reference>
<dbReference type="Pfam" id="PF03629">
    <property type="entry name" value="SASA"/>
    <property type="match status" value="1"/>
</dbReference>
<organism evidence="3 5">
    <name type="scientific">Bacteroides faecis</name>
    <dbReference type="NCBI Taxonomy" id="674529"/>
    <lineage>
        <taxon>Bacteria</taxon>
        <taxon>Pseudomonadati</taxon>
        <taxon>Bacteroidota</taxon>
        <taxon>Bacteroidia</taxon>
        <taxon>Bacteroidales</taxon>
        <taxon>Bacteroidaceae</taxon>
        <taxon>Bacteroides</taxon>
    </lineage>
</organism>
<feature type="domain" description="Sialate O-acetylesterase" evidence="2">
    <location>
        <begin position="106"/>
        <end position="358"/>
    </location>
</feature>
<dbReference type="Gene3D" id="3.40.50.1110">
    <property type="entry name" value="SGNH hydrolase"/>
    <property type="match status" value="1"/>
</dbReference>
<protein>
    <submittedName>
        <fullName evidence="4">Sialate O-acetylesterase</fullName>
    </submittedName>
    <submittedName>
        <fullName evidence="3">Sialic acid-specific 9-O-acetylesterase</fullName>
    </submittedName>
</protein>
<dbReference type="Proteomes" id="UP000095606">
    <property type="component" value="Unassembled WGS sequence"/>
</dbReference>
<name>A0A174TSP2_9BACE</name>
<dbReference type="InterPro" id="IPR036514">
    <property type="entry name" value="SGNH_hydro_sf"/>
</dbReference>
<keyword evidence="6" id="KW-1185">Reference proteome</keyword>
<dbReference type="EMBL" id="CZAE01000026">
    <property type="protein sequence ID" value="CUQ13244.1"/>
    <property type="molecule type" value="Genomic_DNA"/>
</dbReference>
<dbReference type="PANTHER" id="PTHR22901">
    <property type="entry name" value="SIALATE O-ACETYLESTERASE"/>
    <property type="match status" value="1"/>
</dbReference>
<evidence type="ECO:0000313" key="6">
    <source>
        <dbReference type="Proteomes" id="UP001060104"/>
    </source>
</evidence>
<accession>A0A3E5G4D1</accession>
<keyword evidence="1" id="KW-0378">Hydrolase</keyword>
<dbReference type="InterPro" id="IPR039329">
    <property type="entry name" value="SIAE"/>
</dbReference>
<sequence>MKYLRYYLWIICLLFPLGIQAKVRLTSIWGDNMVLQQQSEVIFRGKASANKQIVAIASWNQHKVTTRSDQEGNWKLKLLTPAAGGPYTISFSDGEKLTLNNILIGEVWFCSGQSNMEMPVRGFRGQPVYGSQPYIVTADPKRELRLFTVKRDWSTTPKEEGVTGHWSELSPKEVGDFSAVAYFFGDLLQRSLDVPVGLIHCSWSASKIETWMDKQTLQHFPEVQLPDINQAEFEWPAGTPTLLWNAMVNPWKGFPIKGVIWYQGESNSPNPTLYKKLFPAMVAQWREFFNNPGMPLYYVQITPWQAEGKDKLDRAWFRQCQLELMYEVPNVGMVTTTDAGSEKFIHPPYKIKVGERLAYWALAKTYGKEGFLYAGPFYKSCQLKGNVVEITFENGNEGLIPENQRLKGFELVDKNGRIVPAEAEIINGSARVKVWNDSISHPVEVRYCFRNYMEGDLFNNAEIPASPFRIVVQQ</sequence>
<dbReference type="AlphaFoldDB" id="A0A174TSP2"/>
<dbReference type="InterPro" id="IPR005181">
    <property type="entry name" value="SASA"/>
</dbReference>
<proteinExistence type="predicted"/>
<reference evidence="3 5" key="1">
    <citation type="submission" date="2015-09" db="EMBL/GenBank/DDBJ databases">
        <authorList>
            <consortium name="Pathogen Informatics"/>
        </authorList>
    </citation>
    <scope>NUCLEOTIDE SEQUENCE [LARGE SCALE GENOMIC DNA]</scope>
    <source>
        <strain evidence="3 5">2789STDY5834846</strain>
    </source>
</reference>
<dbReference type="GO" id="GO:0001681">
    <property type="term" value="F:sialate O-acetylesterase activity"/>
    <property type="evidence" value="ECO:0007669"/>
    <property type="project" value="InterPro"/>
</dbReference>